<dbReference type="GO" id="GO:0003700">
    <property type="term" value="F:DNA-binding transcription factor activity"/>
    <property type="evidence" value="ECO:0007669"/>
    <property type="project" value="TreeGrafter"/>
</dbReference>
<dbReference type="RefSeq" id="WP_043138445.1">
    <property type="nucleotide sequence ID" value="NZ_JSUQ01000003.1"/>
</dbReference>
<dbReference type="SMART" id="SM00354">
    <property type="entry name" value="HTH_LACI"/>
    <property type="match status" value="1"/>
</dbReference>
<dbReference type="PROSITE" id="PS50932">
    <property type="entry name" value="HTH_LACI_2"/>
    <property type="match status" value="1"/>
</dbReference>
<dbReference type="SUPFAM" id="SSF47413">
    <property type="entry name" value="lambda repressor-like DNA-binding domains"/>
    <property type="match status" value="1"/>
</dbReference>
<keyword evidence="2" id="KW-0238">DNA-binding</keyword>
<evidence type="ECO:0000313" key="6">
    <source>
        <dbReference type="Proteomes" id="UP000030960"/>
    </source>
</evidence>
<dbReference type="InterPro" id="IPR010982">
    <property type="entry name" value="Lambda_DNA-bd_dom_sf"/>
</dbReference>
<evidence type="ECO:0000256" key="2">
    <source>
        <dbReference type="ARBA" id="ARBA00023125"/>
    </source>
</evidence>
<dbReference type="InterPro" id="IPR025997">
    <property type="entry name" value="SBP_2_dom"/>
</dbReference>
<feature type="domain" description="HTH lacI-type" evidence="4">
    <location>
        <begin position="7"/>
        <end position="50"/>
    </location>
</feature>
<dbReference type="InterPro" id="IPR028082">
    <property type="entry name" value="Peripla_BP_I"/>
</dbReference>
<dbReference type="PATRIC" id="fig|1515334.3.peg.1184"/>
<dbReference type="CDD" id="cd01392">
    <property type="entry name" value="HTH_LacI"/>
    <property type="match status" value="1"/>
</dbReference>
<dbReference type="Pfam" id="PF00356">
    <property type="entry name" value="LacI"/>
    <property type="match status" value="1"/>
</dbReference>
<comment type="caution">
    <text evidence="5">The sequence shown here is derived from an EMBL/GenBank/DDBJ whole genome shotgun (WGS) entry which is preliminary data.</text>
</comment>
<evidence type="ECO:0000256" key="1">
    <source>
        <dbReference type="ARBA" id="ARBA00023015"/>
    </source>
</evidence>
<sequence>MTDSTKPQLSDIAARAGVSLATVDRVINRRKGVKERTRGRVLEIAREIGFLSTEDAERYGTERPLNMVMLLPAGSNPYLRLLGERVKARIGRSGINDPFLRCFFIESFDATALAEALRKNAAWADAIAFFAIEHPEVREAALEVAAGGTRLVTIVSDLGTLPDVAHVGLDNRAVGRTAGLLIGRLAHSDTGAVALVAGSRHYRAHSEREAGFLSIQEEMFPHLRVIGMREGHDDAGENYRHTLALLDQAPDLVGIYNVGGSSSGISRALRERDRTTVTFIGHGLTPDTRRALLEGSMDAVFDQDPDLLIEAAIRALSQPEPRPRPLRLEIYFRENLP</sequence>
<dbReference type="AlphaFoldDB" id="A0A0B3SVW7"/>
<dbReference type="PANTHER" id="PTHR30146:SF152">
    <property type="entry name" value="TRANSCRIPTIONAL REGULATORY PROTEIN"/>
    <property type="match status" value="1"/>
</dbReference>
<dbReference type="InterPro" id="IPR000843">
    <property type="entry name" value="HTH_LacI"/>
</dbReference>
<proteinExistence type="predicted"/>
<keyword evidence="6" id="KW-1185">Reference proteome</keyword>
<dbReference type="Pfam" id="PF13407">
    <property type="entry name" value="Peripla_BP_4"/>
    <property type="match status" value="1"/>
</dbReference>
<evidence type="ECO:0000256" key="3">
    <source>
        <dbReference type="ARBA" id="ARBA00023163"/>
    </source>
</evidence>
<dbReference type="OrthoDB" id="9805774at2"/>
<dbReference type="GO" id="GO:0000976">
    <property type="term" value="F:transcription cis-regulatory region binding"/>
    <property type="evidence" value="ECO:0007669"/>
    <property type="project" value="TreeGrafter"/>
</dbReference>
<dbReference type="CDD" id="cd06307">
    <property type="entry name" value="PBP1_sugar_binding"/>
    <property type="match status" value="1"/>
</dbReference>
<dbReference type="EMBL" id="JSUQ01000003">
    <property type="protein sequence ID" value="KHQ54584.1"/>
    <property type="molecule type" value="Genomic_DNA"/>
</dbReference>
<accession>A0A0B3SVW7</accession>
<organism evidence="5 6">
    <name type="scientific">Mameliella alba</name>
    <dbReference type="NCBI Taxonomy" id="561184"/>
    <lineage>
        <taxon>Bacteria</taxon>
        <taxon>Pseudomonadati</taxon>
        <taxon>Pseudomonadota</taxon>
        <taxon>Alphaproteobacteria</taxon>
        <taxon>Rhodobacterales</taxon>
        <taxon>Roseobacteraceae</taxon>
        <taxon>Mameliella</taxon>
    </lineage>
</organism>
<dbReference type="PANTHER" id="PTHR30146">
    <property type="entry name" value="LACI-RELATED TRANSCRIPTIONAL REPRESSOR"/>
    <property type="match status" value="1"/>
</dbReference>
<keyword evidence="3" id="KW-0804">Transcription</keyword>
<dbReference type="Gene3D" id="1.10.260.40">
    <property type="entry name" value="lambda repressor-like DNA-binding domains"/>
    <property type="match status" value="1"/>
</dbReference>
<protein>
    <submittedName>
        <fullName evidence="5">Transcriptional regulator, LacI family</fullName>
    </submittedName>
</protein>
<dbReference type="Gene3D" id="3.40.50.2300">
    <property type="match status" value="2"/>
</dbReference>
<dbReference type="STRING" id="561184.SAMN05216376_105351"/>
<dbReference type="PROSITE" id="PS00356">
    <property type="entry name" value="HTH_LACI_1"/>
    <property type="match status" value="1"/>
</dbReference>
<name>A0A0B3SVW7_9RHOB</name>
<evidence type="ECO:0000259" key="4">
    <source>
        <dbReference type="PROSITE" id="PS50932"/>
    </source>
</evidence>
<dbReference type="SUPFAM" id="SSF53822">
    <property type="entry name" value="Periplasmic binding protein-like I"/>
    <property type="match status" value="1"/>
</dbReference>
<dbReference type="Proteomes" id="UP000030960">
    <property type="component" value="Unassembled WGS sequence"/>
</dbReference>
<reference evidence="5 6" key="1">
    <citation type="submission" date="2014-10" db="EMBL/GenBank/DDBJ databases">
        <title>Genome sequence of Ponticoccus sp. strain UMTAT08 isolated from clonal culture of toxic dinoflagellate Alexandrium tamiyavanichii.</title>
        <authorList>
            <person name="Gan H.Y."/>
            <person name="Muhd D.-D."/>
            <person name="Mohd Noor M.E."/>
            <person name="Yeong Y.S."/>
            <person name="Usup G."/>
        </authorList>
    </citation>
    <scope>NUCLEOTIDE SEQUENCE [LARGE SCALE GENOMIC DNA]</scope>
    <source>
        <strain evidence="5 6">UMTAT08</strain>
    </source>
</reference>
<keyword evidence="1" id="KW-0805">Transcription regulation</keyword>
<gene>
    <name evidence="5" type="ORF">OA50_01180</name>
</gene>
<evidence type="ECO:0000313" key="5">
    <source>
        <dbReference type="EMBL" id="KHQ54584.1"/>
    </source>
</evidence>